<dbReference type="PANTHER" id="PTHR42928:SF5">
    <property type="entry name" value="BLR1237 PROTEIN"/>
    <property type="match status" value="1"/>
</dbReference>
<dbReference type="Proteomes" id="UP000189796">
    <property type="component" value="Chromosome I"/>
</dbReference>
<protein>
    <submittedName>
        <fullName evidence="3">Tripartite-type tricarboxylate transporter, receptor component TctC</fullName>
    </submittedName>
</protein>
<evidence type="ECO:0000256" key="1">
    <source>
        <dbReference type="ARBA" id="ARBA00006987"/>
    </source>
</evidence>
<gene>
    <name evidence="3" type="ORF">SAMN05443248_5234</name>
</gene>
<name>A0A1M5U112_9BRAD</name>
<dbReference type="PANTHER" id="PTHR42928">
    <property type="entry name" value="TRICARBOXYLATE-BINDING PROTEIN"/>
    <property type="match status" value="1"/>
</dbReference>
<dbReference type="PIRSF" id="PIRSF017082">
    <property type="entry name" value="YflP"/>
    <property type="match status" value="1"/>
</dbReference>
<sequence length="310" mass="32530">MKQRIVCTVIAALLVMLAPAVRAQDAYPARPVTIVVPFPPAGGADILARLIGLKLNEKWGQPIIVDNKPGAAGVIGASSVGRANPDGYTLLMAASGAVVPDNIKSLAAVTLVTAPPYLLLVHKSVPVSSTEELVDYLKAHPGELNFASSGFGSASHLLAELFMQMTGTKMIHVPYKGIGQAVTDLIAGRVSVLFGPPTIVSYVESGELKALAVTSHTRSPLFPKIPTVEEGGVPGYDATGWYGLLAPANTPKEIVDKIGKDVAEAMTVPLVQERLASMGAVPSPTSPAEFKSFIEGDTKKWDDLVTSTQR</sequence>
<dbReference type="InterPro" id="IPR005064">
    <property type="entry name" value="BUG"/>
</dbReference>
<feature type="signal peptide" evidence="2">
    <location>
        <begin position="1"/>
        <end position="23"/>
    </location>
</feature>
<dbReference type="AlphaFoldDB" id="A0A1M5U112"/>
<proteinExistence type="inferred from homology"/>
<organism evidence="3 4">
    <name type="scientific">Bradyrhizobium erythrophlei</name>
    <dbReference type="NCBI Taxonomy" id="1437360"/>
    <lineage>
        <taxon>Bacteria</taxon>
        <taxon>Pseudomonadati</taxon>
        <taxon>Pseudomonadota</taxon>
        <taxon>Alphaproteobacteria</taxon>
        <taxon>Hyphomicrobiales</taxon>
        <taxon>Nitrobacteraceae</taxon>
        <taxon>Bradyrhizobium</taxon>
    </lineage>
</organism>
<accession>A0A1M5U112</accession>
<dbReference type="RefSeq" id="WP_079603890.1">
    <property type="nucleotide sequence ID" value="NZ_LT670817.1"/>
</dbReference>
<evidence type="ECO:0000256" key="2">
    <source>
        <dbReference type="SAM" id="SignalP"/>
    </source>
</evidence>
<dbReference type="OrthoDB" id="7375033at2"/>
<evidence type="ECO:0000313" key="3">
    <source>
        <dbReference type="EMBL" id="SHH56546.1"/>
    </source>
</evidence>
<dbReference type="Pfam" id="PF03401">
    <property type="entry name" value="TctC"/>
    <property type="match status" value="1"/>
</dbReference>
<feature type="chain" id="PRO_5012409503" evidence="2">
    <location>
        <begin position="24"/>
        <end position="310"/>
    </location>
</feature>
<reference evidence="3 4" key="1">
    <citation type="submission" date="2016-11" db="EMBL/GenBank/DDBJ databases">
        <authorList>
            <person name="Jaros S."/>
            <person name="Januszkiewicz K."/>
            <person name="Wedrychowicz H."/>
        </authorList>
    </citation>
    <scope>NUCLEOTIDE SEQUENCE [LARGE SCALE GENOMIC DNA]</scope>
    <source>
        <strain evidence="3 4">GAS138</strain>
    </source>
</reference>
<dbReference type="CDD" id="cd13578">
    <property type="entry name" value="PBP2_Bug27"/>
    <property type="match status" value="1"/>
</dbReference>
<dbReference type="EMBL" id="LT670817">
    <property type="protein sequence ID" value="SHH56546.1"/>
    <property type="molecule type" value="Genomic_DNA"/>
</dbReference>
<dbReference type="Gene3D" id="3.40.190.10">
    <property type="entry name" value="Periplasmic binding protein-like II"/>
    <property type="match status" value="1"/>
</dbReference>
<dbReference type="Gene3D" id="3.40.190.150">
    <property type="entry name" value="Bordetella uptake gene, domain 1"/>
    <property type="match status" value="1"/>
</dbReference>
<dbReference type="SUPFAM" id="SSF53850">
    <property type="entry name" value="Periplasmic binding protein-like II"/>
    <property type="match status" value="1"/>
</dbReference>
<dbReference type="InterPro" id="IPR042100">
    <property type="entry name" value="Bug_dom1"/>
</dbReference>
<keyword evidence="2" id="KW-0732">Signal</keyword>
<keyword evidence="3" id="KW-0675">Receptor</keyword>
<comment type="similarity">
    <text evidence="1">Belongs to the UPF0065 (bug) family.</text>
</comment>
<evidence type="ECO:0000313" key="4">
    <source>
        <dbReference type="Proteomes" id="UP000189796"/>
    </source>
</evidence>